<dbReference type="Pfam" id="PF14392">
    <property type="entry name" value="zf-CCHC_4"/>
    <property type="match status" value="1"/>
</dbReference>
<feature type="domain" description="DUF4283" evidence="3">
    <location>
        <begin position="53"/>
        <end position="130"/>
    </location>
</feature>
<keyword evidence="6" id="KW-1185">Reference proteome</keyword>
<evidence type="ECO:0000259" key="2">
    <source>
        <dbReference type="Pfam" id="PF03372"/>
    </source>
</evidence>
<dbReference type="InterPro" id="IPR005135">
    <property type="entry name" value="Endo/exonuclease/phosphatase"/>
</dbReference>
<dbReference type="Pfam" id="PF14111">
    <property type="entry name" value="DUF4283"/>
    <property type="match status" value="1"/>
</dbReference>
<dbReference type="PANTHER" id="PTHR31286:SF166">
    <property type="entry name" value="OS01G0177800 PROTEIN"/>
    <property type="match status" value="1"/>
</dbReference>
<dbReference type="GO" id="GO:0003824">
    <property type="term" value="F:catalytic activity"/>
    <property type="evidence" value="ECO:0007669"/>
    <property type="project" value="InterPro"/>
</dbReference>
<evidence type="ECO:0000256" key="1">
    <source>
        <dbReference type="SAM" id="MobiDB-lite"/>
    </source>
</evidence>
<dbReference type="InterPro" id="IPR025836">
    <property type="entry name" value="Zn_knuckle_CX2CX4HX4C"/>
</dbReference>
<feature type="compositionally biased region" description="Polar residues" evidence="1">
    <location>
        <begin position="264"/>
        <end position="291"/>
    </location>
</feature>
<protein>
    <recommendedName>
        <fullName evidence="7">CCHC-type domain-containing protein</fullName>
    </recommendedName>
</protein>
<gene>
    <name evidence="5" type="ORF">QYE76_046564</name>
</gene>
<accession>A0AAD8TNK6</accession>
<dbReference type="InterPro" id="IPR040256">
    <property type="entry name" value="At4g02000-like"/>
</dbReference>
<dbReference type="Pfam" id="PF03372">
    <property type="entry name" value="Exo_endo_phos"/>
    <property type="match status" value="1"/>
</dbReference>
<evidence type="ECO:0000313" key="6">
    <source>
        <dbReference type="Proteomes" id="UP001231189"/>
    </source>
</evidence>
<name>A0AAD8TNK6_LOLMU</name>
<evidence type="ECO:0000259" key="4">
    <source>
        <dbReference type="Pfam" id="PF14392"/>
    </source>
</evidence>
<organism evidence="5 6">
    <name type="scientific">Lolium multiflorum</name>
    <name type="common">Italian ryegrass</name>
    <name type="synonym">Lolium perenne subsp. multiflorum</name>
    <dbReference type="NCBI Taxonomy" id="4521"/>
    <lineage>
        <taxon>Eukaryota</taxon>
        <taxon>Viridiplantae</taxon>
        <taxon>Streptophyta</taxon>
        <taxon>Embryophyta</taxon>
        <taxon>Tracheophyta</taxon>
        <taxon>Spermatophyta</taxon>
        <taxon>Magnoliopsida</taxon>
        <taxon>Liliopsida</taxon>
        <taxon>Poales</taxon>
        <taxon>Poaceae</taxon>
        <taxon>BOP clade</taxon>
        <taxon>Pooideae</taxon>
        <taxon>Poodae</taxon>
        <taxon>Poeae</taxon>
        <taxon>Poeae Chloroplast Group 2 (Poeae type)</taxon>
        <taxon>Loliodinae</taxon>
        <taxon>Loliinae</taxon>
        <taxon>Lolium</taxon>
    </lineage>
</organism>
<feature type="compositionally biased region" description="Basic and acidic residues" evidence="1">
    <location>
        <begin position="237"/>
        <end position="255"/>
    </location>
</feature>
<dbReference type="InterPro" id="IPR036691">
    <property type="entry name" value="Endo/exonu/phosph_ase_sf"/>
</dbReference>
<feature type="domain" description="Endonuclease/exonuclease/phosphatase" evidence="2">
    <location>
        <begin position="379"/>
        <end position="564"/>
    </location>
</feature>
<evidence type="ECO:0008006" key="7">
    <source>
        <dbReference type="Google" id="ProtNLM"/>
    </source>
</evidence>
<proteinExistence type="predicted"/>
<dbReference type="PANTHER" id="PTHR31286">
    <property type="entry name" value="GLYCINE-RICH CELL WALL STRUCTURAL PROTEIN 1.8-LIKE"/>
    <property type="match status" value="1"/>
</dbReference>
<feature type="region of interest" description="Disordered" evidence="1">
    <location>
        <begin position="237"/>
        <end position="319"/>
    </location>
</feature>
<dbReference type="SUPFAM" id="SSF56219">
    <property type="entry name" value="DNase I-like"/>
    <property type="match status" value="1"/>
</dbReference>
<comment type="caution">
    <text evidence="5">The sequence shown here is derived from an EMBL/GenBank/DDBJ whole genome shotgun (WGS) entry which is preliminary data.</text>
</comment>
<feature type="domain" description="Zinc knuckle CX2CX4HX4C" evidence="4">
    <location>
        <begin position="191"/>
        <end position="235"/>
    </location>
</feature>
<reference evidence="5" key="1">
    <citation type="submission" date="2023-07" db="EMBL/GenBank/DDBJ databases">
        <title>A chromosome-level genome assembly of Lolium multiflorum.</title>
        <authorList>
            <person name="Chen Y."/>
            <person name="Copetti D."/>
            <person name="Kolliker R."/>
            <person name="Studer B."/>
        </authorList>
    </citation>
    <scope>NUCLEOTIDE SEQUENCE</scope>
    <source>
        <strain evidence="5">02402/16</strain>
        <tissue evidence="5">Leaf</tissue>
    </source>
</reference>
<dbReference type="Gene3D" id="3.60.10.10">
    <property type="entry name" value="Endonuclease/exonuclease/phosphatase"/>
    <property type="match status" value="1"/>
</dbReference>
<dbReference type="EMBL" id="JAUUTY010000002">
    <property type="protein sequence ID" value="KAK1685716.1"/>
    <property type="molecule type" value="Genomic_DNA"/>
</dbReference>
<evidence type="ECO:0000259" key="3">
    <source>
        <dbReference type="Pfam" id="PF14111"/>
    </source>
</evidence>
<dbReference type="AlphaFoldDB" id="A0AAD8TNK6"/>
<sequence length="622" mass="69696">MDGEKILVGAPEVGAEDGVNSMMGRLNLLADETEVVEMSDDEEDGAAAAELWALDGKVLSPQVTHIQTIRAAMKPAWGNPRGLRVRPAGDNVFVAVFATRADRDRVQEGTPWMVGRHAVLLQAHDPRLRPSDVRFVSMTIWVRILNLPFEWMNNKKGLKIARLIDKNCLVDVDEFGVASGTFLRARVAIPFDQPLRRWVTIRRDGRDESFNLQYEKLPFYCYSCGLIGHGELECKSPADRDSQGKLPFDRGLRAPKERRRRLQSFEQAAASASWNSGSRKSGPGSATSRTSGDGDALKIGEQVVNSPPGKGNNGKDKSKVSEIARQLFPDASVLGQLPKKRKPGETSVVGAAAEGKLIEQIDMDLSLAVIPVGRPREAREDPDILFLSETKLDREGMKRIKVLLNMKNMEAKECVGRSGGLALFWKDDVNLVVNPGMSRYHIDAVVTGDDGFTWRLTGIYGEPQTGAKEKTWKLMRILHGQSNLPWMCFGDFNEVLFASEKQGGQAKKQACMDKFRMALEFCELEDLGFVGDPYTWRNHSHRADTYIKERLDRSVANLEWRTHFPTYKAINGDPRHSDHRLVIVILDPDPHLSCHVGVREQPKFEACWLEEEQCEEVVHNAW</sequence>
<dbReference type="Proteomes" id="UP001231189">
    <property type="component" value="Unassembled WGS sequence"/>
</dbReference>
<evidence type="ECO:0000313" key="5">
    <source>
        <dbReference type="EMBL" id="KAK1685716.1"/>
    </source>
</evidence>
<dbReference type="InterPro" id="IPR025558">
    <property type="entry name" value="DUF4283"/>
</dbReference>